<name>A0A4S8HNL0_9BACT</name>
<protein>
    <submittedName>
        <fullName evidence="2">Uncharacterized protein</fullName>
    </submittedName>
</protein>
<dbReference type="OrthoDB" id="680769at2"/>
<organism evidence="2 3">
    <name type="scientific">Niastella caeni</name>
    <dbReference type="NCBI Taxonomy" id="2569763"/>
    <lineage>
        <taxon>Bacteria</taxon>
        <taxon>Pseudomonadati</taxon>
        <taxon>Bacteroidota</taxon>
        <taxon>Chitinophagia</taxon>
        <taxon>Chitinophagales</taxon>
        <taxon>Chitinophagaceae</taxon>
        <taxon>Niastella</taxon>
    </lineage>
</organism>
<dbReference type="EMBL" id="STFF01000005">
    <property type="protein sequence ID" value="THU36917.1"/>
    <property type="molecule type" value="Genomic_DNA"/>
</dbReference>
<evidence type="ECO:0000313" key="3">
    <source>
        <dbReference type="Proteomes" id="UP000306918"/>
    </source>
</evidence>
<dbReference type="Proteomes" id="UP000306918">
    <property type="component" value="Unassembled WGS sequence"/>
</dbReference>
<reference evidence="2 3" key="1">
    <citation type="submission" date="2019-04" db="EMBL/GenBank/DDBJ databases">
        <title>Niastella caeni sp. nov., isolated from activated sludge.</title>
        <authorList>
            <person name="Sheng M."/>
        </authorList>
    </citation>
    <scope>NUCLEOTIDE SEQUENCE [LARGE SCALE GENOMIC DNA]</scope>
    <source>
        <strain evidence="2 3">HX-2-15</strain>
    </source>
</reference>
<keyword evidence="3" id="KW-1185">Reference proteome</keyword>
<dbReference type="AlphaFoldDB" id="A0A4S8HNL0"/>
<feature type="region of interest" description="Disordered" evidence="1">
    <location>
        <begin position="58"/>
        <end position="78"/>
    </location>
</feature>
<evidence type="ECO:0000256" key="1">
    <source>
        <dbReference type="SAM" id="MobiDB-lite"/>
    </source>
</evidence>
<evidence type="ECO:0000313" key="2">
    <source>
        <dbReference type="EMBL" id="THU36917.1"/>
    </source>
</evidence>
<sequence>MALSKDILGTALYNRAQGFNDQDIENIDQARRDFWKAVAEEIINHIKSNATLTVPGTGLAAPPGGGPVTGVSTTGTIL</sequence>
<accession>A0A4S8HNL0</accession>
<proteinExistence type="predicted"/>
<gene>
    <name evidence="2" type="ORF">FAM09_18310</name>
</gene>
<dbReference type="RefSeq" id="WP_136578593.1">
    <property type="nucleotide sequence ID" value="NZ_STFF01000005.1"/>
</dbReference>
<comment type="caution">
    <text evidence="2">The sequence shown here is derived from an EMBL/GenBank/DDBJ whole genome shotgun (WGS) entry which is preliminary data.</text>
</comment>
<feature type="compositionally biased region" description="Low complexity" evidence="1">
    <location>
        <begin position="69"/>
        <end position="78"/>
    </location>
</feature>